<evidence type="ECO:0000256" key="7">
    <source>
        <dbReference type="SAM" id="Phobius"/>
    </source>
</evidence>
<evidence type="ECO:0000256" key="4">
    <source>
        <dbReference type="ARBA" id="ARBA00022692"/>
    </source>
</evidence>
<evidence type="ECO:0000259" key="8">
    <source>
        <dbReference type="PROSITE" id="PS50928"/>
    </source>
</evidence>
<dbReference type="InterPro" id="IPR035906">
    <property type="entry name" value="MetI-like_sf"/>
</dbReference>
<name>A0A0F9QQU9_9ZZZZ</name>
<dbReference type="AlphaFoldDB" id="A0A0F9QQU9"/>
<accession>A0A0F9QQU9</accession>
<dbReference type="InterPro" id="IPR045621">
    <property type="entry name" value="BPD_transp_1_N"/>
</dbReference>
<feature type="transmembrane region" description="Helical" evidence="7">
    <location>
        <begin position="295"/>
        <end position="323"/>
    </location>
</feature>
<keyword evidence="6 7" id="KW-0472">Membrane</keyword>
<dbReference type="InterPro" id="IPR000515">
    <property type="entry name" value="MetI-like"/>
</dbReference>
<dbReference type="GO" id="GO:0005886">
    <property type="term" value="C:plasma membrane"/>
    <property type="evidence" value="ECO:0007669"/>
    <property type="project" value="UniProtKB-SubCell"/>
</dbReference>
<evidence type="ECO:0000313" key="9">
    <source>
        <dbReference type="EMBL" id="KKN44834.1"/>
    </source>
</evidence>
<keyword evidence="5 7" id="KW-1133">Transmembrane helix</keyword>
<proteinExistence type="predicted"/>
<dbReference type="Gene3D" id="1.10.3720.10">
    <property type="entry name" value="MetI-like"/>
    <property type="match status" value="1"/>
</dbReference>
<dbReference type="PANTHER" id="PTHR43163:SF6">
    <property type="entry name" value="DIPEPTIDE TRANSPORT SYSTEM PERMEASE PROTEIN DPPB-RELATED"/>
    <property type="match status" value="1"/>
</dbReference>
<dbReference type="CDD" id="cd06261">
    <property type="entry name" value="TM_PBP2"/>
    <property type="match status" value="1"/>
</dbReference>
<keyword evidence="3" id="KW-1003">Cell membrane</keyword>
<keyword evidence="2" id="KW-0813">Transport</keyword>
<dbReference type="EMBL" id="LAZR01001426">
    <property type="protein sequence ID" value="KKN44834.1"/>
    <property type="molecule type" value="Genomic_DNA"/>
</dbReference>
<dbReference type="GO" id="GO:0055085">
    <property type="term" value="P:transmembrane transport"/>
    <property type="evidence" value="ECO:0007669"/>
    <property type="project" value="InterPro"/>
</dbReference>
<evidence type="ECO:0000256" key="2">
    <source>
        <dbReference type="ARBA" id="ARBA00022448"/>
    </source>
</evidence>
<feature type="transmembrane region" description="Helical" evidence="7">
    <location>
        <begin position="251"/>
        <end position="275"/>
    </location>
</feature>
<gene>
    <name evidence="9" type="ORF">LCGC14_0689150</name>
</gene>
<dbReference type="Pfam" id="PF00528">
    <property type="entry name" value="BPD_transp_1"/>
    <property type="match status" value="1"/>
</dbReference>
<feature type="transmembrane region" description="Helical" evidence="7">
    <location>
        <begin position="90"/>
        <end position="109"/>
    </location>
</feature>
<feature type="transmembrane region" description="Helical" evidence="7">
    <location>
        <begin position="130"/>
        <end position="150"/>
    </location>
</feature>
<comment type="subcellular location">
    <subcellularLocation>
        <location evidence="1">Cell membrane</location>
        <topology evidence="1">Multi-pass membrane protein</topology>
    </subcellularLocation>
</comment>
<feature type="transmembrane region" description="Helical" evidence="7">
    <location>
        <begin position="193"/>
        <end position="212"/>
    </location>
</feature>
<dbReference type="SUPFAM" id="SSF161098">
    <property type="entry name" value="MetI-like"/>
    <property type="match status" value="1"/>
</dbReference>
<sequence length="330" mass="36548">MIPVLFGVLTLTFILTRLMPGDPIAARLAAAGQHNPSEGIYQQLKCQLGLCDPIIVQYFRYIGELFTGQWGVSVSIVRNQPVWDLVMSRLPLTIDITVFSIIIASYFGIKAGVISATHRNKTPDTVVRGFALVGVAIPVFFLGMILQYYLGYVVKIFEPTGFLSAKYENPPFVTGFILIDSLLSGQWYLIGDYLWHMFLPIFVLSFVMLASITRQTRSSMLEVLEQDFVRTARAKGCKEKTVIHAHALKNALIPTVTVIGMSIAGLLGGAVITEATFGLNGIGKLFIDAILLYDFWVLSALVFLITIIFILANLLTDVIYALLDPRIRYG</sequence>
<keyword evidence="4 7" id="KW-0812">Transmembrane</keyword>
<evidence type="ECO:0000256" key="1">
    <source>
        <dbReference type="ARBA" id="ARBA00004651"/>
    </source>
</evidence>
<organism evidence="9">
    <name type="scientific">marine sediment metagenome</name>
    <dbReference type="NCBI Taxonomy" id="412755"/>
    <lineage>
        <taxon>unclassified sequences</taxon>
        <taxon>metagenomes</taxon>
        <taxon>ecological metagenomes</taxon>
    </lineage>
</organism>
<dbReference type="Pfam" id="PF19300">
    <property type="entry name" value="BPD_transp_1_N"/>
    <property type="match status" value="1"/>
</dbReference>
<feature type="domain" description="ABC transmembrane type-1" evidence="8">
    <location>
        <begin position="90"/>
        <end position="316"/>
    </location>
</feature>
<evidence type="ECO:0000256" key="3">
    <source>
        <dbReference type="ARBA" id="ARBA00022475"/>
    </source>
</evidence>
<dbReference type="PANTHER" id="PTHR43163">
    <property type="entry name" value="DIPEPTIDE TRANSPORT SYSTEM PERMEASE PROTEIN DPPB-RELATED"/>
    <property type="match status" value="1"/>
</dbReference>
<evidence type="ECO:0000256" key="6">
    <source>
        <dbReference type="ARBA" id="ARBA00023136"/>
    </source>
</evidence>
<dbReference type="PROSITE" id="PS50928">
    <property type="entry name" value="ABC_TM1"/>
    <property type="match status" value="1"/>
</dbReference>
<reference evidence="9" key="1">
    <citation type="journal article" date="2015" name="Nature">
        <title>Complex archaea that bridge the gap between prokaryotes and eukaryotes.</title>
        <authorList>
            <person name="Spang A."/>
            <person name="Saw J.H."/>
            <person name="Jorgensen S.L."/>
            <person name="Zaremba-Niedzwiedzka K."/>
            <person name="Martijn J."/>
            <person name="Lind A.E."/>
            <person name="van Eijk R."/>
            <person name="Schleper C."/>
            <person name="Guy L."/>
            <person name="Ettema T.J."/>
        </authorList>
    </citation>
    <scope>NUCLEOTIDE SEQUENCE</scope>
</reference>
<comment type="caution">
    <text evidence="9">The sequence shown here is derived from an EMBL/GenBank/DDBJ whole genome shotgun (WGS) entry which is preliminary data.</text>
</comment>
<protein>
    <recommendedName>
        <fullName evidence="8">ABC transmembrane type-1 domain-containing protein</fullName>
    </recommendedName>
</protein>
<evidence type="ECO:0000256" key="5">
    <source>
        <dbReference type="ARBA" id="ARBA00022989"/>
    </source>
</evidence>